<reference evidence="2" key="1">
    <citation type="submission" date="2016-04" db="EMBL/GenBank/DDBJ databases">
        <authorList>
            <person name="Nguyen H.D."/>
            <person name="Samba Siva P."/>
            <person name="Cullis J."/>
            <person name="Levesque C.A."/>
            <person name="Hambleton S."/>
        </authorList>
    </citation>
    <scope>NUCLEOTIDE SEQUENCE</scope>
    <source>
        <strain evidence="2">DAOMC 236426</strain>
    </source>
</reference>
<feature type="region of interest" description="Disordered" evidence="1">
    <location>
        <begin position="66"/>
        <end position="109"/>
    </location>
</feature>
<dbReference type="AlphaFoldDB" id="A0A8X7MK95"/>
<evidence type="ECO:0000256" key="1">
    <source>
        <dbReference type="SAM" id="MobiDB-lite"/>
    </source>
</evidence>
<protein>
    <submittedName>
        <fullName evidence="2">Uncharacterized protein</fullName>
    </submittedName>
</protein>
<feature type="region of interest" description="Disordered" evidence="1">
    <location>
        <begin position="187"/>
        <end position="214"/>
    </location>
</feature>
<proteinExistence type="predicted"/>
<organism evidence="2 3">
    <name type="scientific">Tilletia controversa</name>
    <name type="common">dwarf bunt fungus</name>
    <dbReference type="NCBI Taxonomy" id="13291"/>
    <lineage>
        <taxon>Eukaryota</taxon>
        <taxon>Fungi</taxon>
        <taxon>Dikarya</taxon>
        <taxon>Basidiomycota</taxon>
        <taxon>Ustilaginomycotina</taxon>
        <taxon>Exobasidiomycetes</taxon>
        <taxon>Tilletiales</taxon>
        <taxon>Tilletiaceae</taxon>
        <taxon>Tilletia</taxon>
    </lineage>
</organism>
<comment type="caution">
    <text evidence="2">The sequence shown here is derived from an EMBL/GenBank/DDBJ whole genome shotgun (WGS) entry which is preliminary data.</text>
</comment>
<evidence type="ECO:0000313" key="3">
    <source>
        <dbReference type="Proteomes" id="UP000077684"/>
    </source>
</evidence>
<accession>A0A8X7MK95</accession>
<dbReference type="EMBL" id="LWDE02001751">
    <property type="protein sequence ID" value="KAE8239370.1"/>
    <property type="molecule type" value="Genomic_DNA"/>
</dbReference>
<reference evidence="2" key="2">
    <citation type="journal article" date="2019" name="IMA Fungus">
        <title>Genome sequencing and comparison of five Tilletia species to identify candidate genes for the detection of regulated species infecting wheat.</title>
        <authorList>
            <person name="Nguyen H.D.T."/>
            <person name="Sultana T."/>
            <person name="Kesanakurti P."/>
            <person name="Hambleton S."/>
        </authorList>
    </citation>
    <scope>NUCLEOTIDE SEQUENCE</scope>
    <source>
        <strain evidence="2">DAOMC 236426</strain>
    </source>
</reference>
<sequence>MPQNTRTQDACTTEPEHRLIGGAGQAEWSLKRWWSPLIASCPVSSIPLPFDLPGLFLIKAKAKKSPYVPQGPSPDNTPLSSPAKGASARKRTAATIAAESAASDDELQGEDLPEEVFAVVKRFKLSNRATNTLMELNTAAVKLHNDATEHSDDEIDHAPASYLIEQSIALATWDSLRTMNQTLASALAERERPAASAPASTPSAKPDPNSITSDAMESKNIANITFKAFLSPSNPSLAAGGKILLQVVLLRLRHDKTLLGANGTHLLKNDNKAGRKKILTRIKKSATRIRNELKPLIWSSQKESLDSAAANIREFIGTVAGKWGVDVSYDLIVRLAWLRKMGKEKVPIDEAGPDWWDNIQEELDIIVDMVSDKSDESKQQRGMR</sequence>
<dbReference type="Proteomes" id="UP000077684">
    <property type="component" value="Unassembled WGS sequence"/>
</dbReference>
<name>A0A8X7MK95_9BASI</name>
<feature type="compositionally biased region" description="Low complexity" evidence="1">
    <location>
        <begin position="194"/>
        <end position="204"/>
    </location>
</feature>
<evidence type="ECO:0000313" key="2">
    <source>
        <dbReference type="EMBL" id="KAE8239370.1"/>
    </source>
</evidence>
<keyword evidence="3" id="KW-1185">Reference proteome</keyword>
<gene>
    <name evidence="2" type="ORF">A4X06_0g8298</name>
</gene>